<gene>
    <name evidence="3" type="ORF">AMTR_s00107p00140790</name>
</gene>
<protein>
    <recommendedName>
        <fullName evidence="2">Protein kinase domain-containing protein</fullName>
    </recommendedName>
</protein>
<dbReference type="GO" id="GO:0005524">
    <property type="term" value="F:ATP binding"/>
    <property type="evidence" value="ECO:0007669"/>
    <property type="project" value="InterPro"/>
</dbReference>
<dbReference type="PANTHER" id="PTHR48007:SF55">
    <property type="entry name" value="PROTEIN KINASE DOMAIN-CONTAINING PROTEIN"/>
    <property type="match status" value="1"/>
</dbReference>
<dbReference type="KEGG" id="atr:18428363"/>
<dbReference type="Pfam" id="PF00069">
    <property type="entry name" value="Pkinase"/>
    <property type="match status" value="1"/>
</dbReference>
<dbReference type="PROSITE" id="PS50011">
    <property type="entry name" value="PROTEIN_KINASE_DOM"/>
    <property type="match status" value="1"/>
</dbReference>
<dbReference type="InterPro" id="IPR000719">
    <property type="entry name" value="Prot_kinase_dom"/>
</dbReference>
<evidence type="ECO:0000256" key="1">
    <source>
        <dbReference type="SAM" id="MobiDB-lite"/>
    </source>
</evidence>
<evidence type="ECO:0000313" key="3">
    <source>
        <dbReference type="EMBL" id="ERN00315.1"/>
    </source>
</evidence>
<dbReference type="PANTHER" id="PTHR48007">
    <property type="entry name" value="LEUCINE-RICH REPEAT RECEPTOR-LIKE PROTEIN KINASE PXC1"/>
    <property type="match status" value="1"/>
</dbReference>
<dbReference type="eggNOG" id="ENOG502R6BZ">
    <property type="taxonomic scope" value="Eukaryota"/>
</dbReference>
<dbReference type="Proteomes" id="UP000017836">
    <property type="component" value="Unassembled WGS sequence"/>
</dbReference>
<feature type="compositionally biased region" description="Basic residues" evidence="1">
    <location>
        <begin position="1"/>
        <end position="14"/>
    </location>
</feature>
<accession>W1P042</accession>
<dbReference type="OrthoDB" id="1890790at2759"/>
<sequence length="319" mass="35618">MLSQALRRKAKRSPKGGSIENGESSRSRNDDGGHAGEIAFCDGSSNRLTYRDLLLSSVQVLGEGNLGMVQKVVWMDGLTLAAKRLHPVAISKGEFSKRVEKLATLKSEYLVPTRAYFYSKRTKLVLYDYYPMGSLADLLRGAKEHGHTPLDWQGRIRIATQVARAISFIHRQNPSPDKDLQMNVHGSIKSTNIFLRIDFSACLSNYGYLQLVESIHVPPSQKCDVHSFGVVLMELLGGLGAVSKVNLVMERRDEIKTREVKFFDFAGGEREIEQACEVLRMALECLARSPEERPSMEQILLVLEAMAFKCAPIDCTNSH</sequence>
<dbReference type="GO" id="GO:0004674">
    <property type="term" value="F:protein serine/threonine kinase activity"/>
    <property type="evidence" value="ECO:0000318"/>
    <property type="project" value="GO_Central"/>
</dbReference>
<feature type="region of interest" description="Disordered" evidence="1">
    <location>
        <begin position="1"/>
        <end position="31"/>
    </location>
</feature>
<name>W1P042_AMBTC</name>
<dbReference type="Gene3D" id="1.10.510.10">
    <property type="entry name" value="Transferase(Phosphotransferase) domain 1"/>
    <property type="match status" value="1"/>
</dbReference>
<dbReference type="InterPro" id="IPR011009">
    <property type="entry name" value="Kinase-like_dom_sf"/>
</dbReference>
<evidence type="ECO:0000313" key="4">
    <source>
        <dbReference type="Proteomes" id="UP000017836"/>
    </source>
</evidence>
<dbReference type="GO" id="GO:0005886">
    <property type="term" value="C:plasma membrane"/>
    <property type="evidence" value="ECO:0000318"/>
    <property type="project" value="GO_Central"/>
</dbReference>
<dbReference type="SUPFAM" id="SSF56112">
    <property type="entry name" value="Protein kinase-like (PK-like)"/>
    <property type="match status" value="1"/>
</dbReference>
<proteinExistence type="predicted"/>
<reference evidence="4" key="1">
    <citation type="journal article" date="2013" name="Science">
        <title>The Amborella genome and the evolution of flowering plants.</title>
        <authorList>
            <consortium name="Amborella Genome Project"/>
        </authorList>
    </citation>
    <scope>NUCLEOTIDE SEQUENCE [LARGE SCALE GENOMIC DNA]</scope>
</reference>
<organism evidence="3 4">
    <name type="scientific">Amborella trichopoda</name>
    <dbReference type="NCBI Taxonomy" id="13333"/>
    <lineage>
        <taxon>Eukaryota</taxon>
        <taxon>Viridiplantae</taxon>
        <taxon>Streptophyta</taxon>
        <taxon>Embryophyta</taxon>
        <taxon>Tracheophyta</taxon>
        <taxon>Spermatophyta</taxon>
        <taxon>Magnoliopsida</taxon>
        <taxon>Amborellales</taxon>
        <taxon>Amborellaceae</taxon>
        <taxon>Amborella</taxon>
    </lineage>
</organism>
<feature type="domain" description="Protein kinase" evidence="2">
    <location>
        <begin position="55"/>
        <end position="306"/>
    </location>
</feature>
<evidence type="ECO:0000259" key="2">
    <source>
        <dbReference type="PROSITE" id="PS50011"/>
    </source>
</evidence>
<keyword evidence="4" id="KW-1185">Reference proteome</keyword>
<dbReference type="EMBL" id="KI394917">
    <property type="protein sequence ID" value="ERN00315.1"/>
    <property type="molecule type" value="Genomic_DNA"/>
</dbReference>
<dbReference type="OMA" id="MQMNVHG"/>
<dbReference type="HOGENOM" id="CLU_797863_0_0_1"/>
<dbReference type="InterPro" id="IPR046959">
    <property type="entry name" value="PRK1-6/SRF4-like"/>
</dbReference>
<dbReference type="AlphaFoldDB" id="W1P042"/>
<dbReference type="Gramene" id="ERN00315">
    <property type="protein sequence ID" value="ERN00315"/>
    <property type="gene ID" value="AMTR_s00107p00140790"/>
</dbReference>